<evidence type="ECO:0000313" key="2">
    <source>
        <dbReference type="Proteomes" id="UP001205560"/>
    </source>
</evidence>
<comment type="caution">
    <text evidence="1">The sequence shown here is derived from an EMBL/GenBank/DDBJ whole genome shotgun (WGS) entry which is preliminary data.</text>
</comment>
<sequence length="150" mass="17432">MFHAYDNWEDSDRLEVIRQMFQQPGLRRYRFFEVPLNSQIFHLDISPVGGYGPQQRFIFDKVEDIFDFCLCEKISDFRIHVQTRRDGRGNFQLKRIVKILEGAVAEGGFARIFVAADGSVEKDDFLEVSGEDIVAPRCVWSEAKEFDPGF</sequence>
<protein>
    <submittedName>
        <fullName evidence="1">Uncharacterized protein</fullName>
    </submittedName>
</protein>
<proteinExistence type="predicted"/>
<gene>
    <name evidence="1" type="ORF">NX782_03925</name>
</gene>
<accession>A0ABT2A2E6</accession>
<keyword evidence="2" id="KW-1185">Reference proteome</keyword>
<dbReference type="EMBL" id="JANUGX010000003">
    <property type="protein sequence ID" value="MCS0588347.1"/>
    <property type="molecule type" value="Genomic_DNA"/>
</dbReference>
<dbReference type="RefSeq" id="WP_258844111.1">
    <property type="nucleotide sequence ID" value="NZ_JANUGX010000003.1"/>
</dbReference>
<organism evidence="1 2">
    <name type="scientific">Massilia norwichensis</name>
    <dbReference type="NCBI Taxonomy" id="1442366"/>
    <lineage>
        <taxon>Bacteria</taxon>
        <taxon>Pseudomonadati</taxon>
        <taxon>Pseudomonadota</taxon>
        <taxon>Betaproteobacteria</taxon>
        <taxon>Burkholderiales</taxon>
        <taxon>Oxalobacteraceae</taxon>
        <taxon>Telluria group</taxon>
        <taxon>Massilia</taxon>
    </lineage>
</organism>
<evidence type="ECO:0000313" key="1">
    <source>
        <dbReference type="EMBL" id="MCS0588347.1"/>
    </source>
</evidence>
<reference evidence="1 2" key="1">
    <citation type="submission" date="2022-08" db="EMBL/GenBank/DDBJ databases">
        <title>Reclassification of Massilia species as members of the genera Telluria, Duganella, Pseudoduganella, Mokoshia gen. nov. and Zemynaea gen. nov. using orthogonal and non-orthogonal genome-based approaches.</title>
        <authorList>
            <person name="Bowman J.P."/>
        </authorList>
    </citation>
    <scope>NUCLEOTIDE SEQUENCE [LARGE SCALE GENOMIC DNA]</scope>
    <source>
        <strain evidence="1 2">LMG 28164</strain>
    </source>
</reference>
<dbReference type="Proteomes" id="UP001205560">
    <property type="component" value="Unassembled WGS sequence"/>
</dbReference>
<name>A0ABT2A2E6_9BURK</name>